<evidence type="ECO:0000256" key="1">
    <source>
        <dbReference type="SAM" id="MobiDB-lite"/>
    </source>
</evidence>
<protein>
    <submittedName>
        <fullName evidence="3">Uncharacterized protein</fullName>
    </submittedName>
</protein>
<reference evidence="2" key="1">
    <citation type="journal article" date="2013" name="Genetics">
        <title>The draft genome and transcriptome of Panagrellus redivivus are shaped by the harsh demands of a free-living lifestyle.</title>
        <authorList>
            <person name="Srinivasan J."/>
            <person name="Dillman A.R."/>
            <person name="Macchietto M.G."/>
            <person name="Heikkinen L."/>
            <person name="Lakso M."/>
            <person name="Fracchia K.M."/>
            <person name="Antoshechkin I."/>
            <person name="Mortazavi A."/>
            <person name="Wong G."/>
            <person name="Sternberg P.W."/>
        </authorList>
    </citation>
    <scope>NUCLEOTIDE SEQUENCE [LARGE SCALE GENOMIC DNA]</scope>
    <source>
        <strain evidence="2">MT8872</strain>
    </source>
</reference>
<dbReference type="WBParaSite" id="Pan_g18841.t1">
    <property type="protein sequence ID" value="Pan_g18841.t1"/>
    <property type="gene ID" value="Pan_g18841"/>
</dbReference>
<reference evidence="3" key="2">
    <citation type="submission" date="2020-10" db="UniProtKB">
        <authorList>
            <consortium name="WormBaseParasite"/>
        </authorList>
    </citation>
    <scope>IDENTIFICATION</scope>
</reference>
<sequence>MSTWRFFEIVCASFAPSPSPDGGVHTQKKKKEHHFGLPARGMKTRLRLEGITSQREKRTMTTLERGGRPEAVRFRKSTTTNETASRAGQPVALKQVRDRFRAFTDVDIEPEPHITVGEKMVSEKVHGPAKHQHPGWKPHSKDATVKIFLDMTKIESES</sequence>
<feature type="region of interest" description="Disordered" evidence="1">
    <location>
        <begin position="17"/>
        <end position="37"/>
    </location>
</feature>
<organism evidence="2 3">
    <name type="scientific">Panagrellus redivivus</name>
    <name type="common">Microworm</name>
    <dbReference type="NCBI Taxonomy" id="6233"/>
    <lineage>
        <taxon>Eukaryota</taxon>
        <taxon>Metazoa</taxon>
        <taxon>Ecdysozoa</taxon>
        <taxon>Nematoda</taxon>
        <taxon>Chromadorea</taxon>
        <taxon>Rhabditida</taxon>
        <taxon>Tylenchina</taxon>
        <taxon>Panagrolaimomorpha</taxon>
        <taxon>Panagrolaimoidea</taxon>
        <taxon>Panagrolaimidae</taxon>
        <taxon>Panagrellus</taxon>
    </lineage>
</organism>
<keyword evidence="2" id="KW-1185">Reference proteome</keyword>
<dbReference type="AlphaFoldDB" id="A0A7E4VB79"/>
<feature type="compositionally biased region" description="Basic and acidic residues" evidence="1">
    <location>
        <begin position="55"/>
        <end position="73"/>
    </location>
</feature>
<evidence type="ECO:0000313" key="2">
    <source>
        <dbReference type="Proteomes" id="UP000492821"/>
    </source>
</evidence>
<feature type="region of interest" description="Disordered" evidence="1">
    <location>
        <begin position="55"/>
        <end position="89"/>
    </location>
</feature>
<evidence type="ECO:0000313" key="3">
    <source>
        <dbReference type="WBParaSite" id="Pan_g18841.t1"/>
    </source>
</evidence>
<name>A0A7E4VB79_PANRE</name>
<feature type="compositionally biased region" description="Polar residues" evidence="1">
    <location>
        <begin position="77"/>
        <end position="86"/>
    </location>
</feature>
<dbReference type="Proteomes" id="UP000492821">
    <property type="component" value="Unassembled WGS sequence"/>
</dbReference>
<proteinExistence type="predicted"/>
<accession>A0A7E4VB79</accession>